<keyword evidence="1" id="KW-0472">Membrane</keyword>
<proteinExistence type="predicted"/>
<dbReference type="EMBL" id="QKZU01000010">
    <property type="protein sequence ID" value="PZX54527.1"/>
    <property type="molecule type" value="Genomic_DNA"/>
</dbReference>
<keyword evidence="5" id="KW-1185">Reference proteome</keyword>
<gene>
    <name evidence="3" type="ORF">ESW18_13630</name>
    <name evidence="2" type="ORF">LV84_02680</name>
</gene>
<dbReference type="OrthoDB" id="762068at2"/>
<evidence type="ECO:0000313" key="3">
    <source>
        <dbReference type="EMBL" id="TXD76847.1"/>
    </source>
</evidence>
<name>A0A2W7RG25_9BACT</name>
<protein>
    <submittedName>
        <fullName evidence="2">Uncharacterized protein</fullName>
    </submittedName>
</protein>
<keyword evidence="1" id="KW-1133">Transmembrane helix</keyword>
<organism evidence="2 4">
    <name type="scientific">Algoriphagus ratkowskyi</name>
    <dbReference type="NCBI Taxonomy" id="57028"/>
    <lineage>
        <taxon>Bacteria</taxon>
        <taxon>Pseudomonadati</taxon>
        <taxon>Bacteroidota</taxon>
        <taxon>Cytophagia</taxon>
        <taxon>Cytophagales</taxon>
        <taxon>Cyclobacteriaceae</taxon>
        <taxon>Algoriphagus</taxon>
    </lineage>
</organism>
<dbReference type="EMBL" id="VORV01000009">
    <property type="protein sequence ID" value="TXD76847.1"/>
    <property type="molecule type" value="Genomic_DNA"/>
</dbReference>
<evidence type="ECO:0000313" key="5">
    <source>
        <dbReference type="Proteomes" id="UP000321927"/>
    </source>
</evidence>
<comment type="caution">
    <text evidence="2">The sequence shown here is derived from an EMBL/GenBank/DDBJ whole genome shotgun (WGS) entry which is preliminary data.</text>
</comment>
<evidence type="ECO:0000313" key="2">
    <source>
        <dbReference type="EMBL" id="PZX54527.1"/>
    </source>
</evidence>
<dbReference type="Proteomes" id="UP000321927">
    <property type="component" value="Unassembled WGS sequence"/>
</dbReference>
<feature type="transmembrane region" description="Helical" evidence="1">
    <location>
        <begin position="100"/>
        <end position="120"/>
    </location>
</feature>
<dbReference type="RefSeq" id="WP_143244222.1">
    <property type="nucleotide sequence ID" value="NZ_MSSV01000014.1"/>
</dbReference>
<feature type="transmembrane region" description="Helical" evidence="1">
    <location>
        <begin position="67"/>
        <end position="88"/>
    </location>
</feature>
<evidence type="ECO:0000256" key="1">
    <source>
        <dbReference type="SAM" id="Phobius"/>
    </source>
</evidence>
<keyword evidence="1" id="KW-0812">Transmembrane</keyword>
<sequence length="175" mass="19923">MELVKHCELCDHRVFDLSSGSTCGITNSKPQFEGKCPDIKFGDNHIRRIKEVNIEYYKVASTKSLNIAHFIMYLMIGIAVMLGGYFLGSLAWEKGLISKVPLIIIGVGFLIIPFATGPLIKFSQDFRIEKGRKVKMDDLLKSYNIEYDAEVIVDQDVHANKDYDAKIIFSRLHYK</sequence>
<reference evidence="3 5" key="2">
    <citation type="submission" date="2019-08" db="EMBL/GenBank/DDBJ databases">
        <title>Genome of Algoriphagus ratkowskyi IC026.</title>
        <authorList>
            <person name="Bowman J.P."/>
        </authorList>
    </citation>
    <scope>NUCLEOTIDE SEQUENCE [LARGE SCALE GENOMIC DNA]</scope>
    <source>
        <strain evidence="3 5">IC026</strain>
    </source>
</reference>
<reference evidence="2 4" key="1">
    <citation type="submission" date="2018-06" db="EMBL/GenBank/DDBJ databases">
        <title>Genomic Encyclopedia of Archaeal and Bacterial Type Strains, Phase II (KMG-II): from individual species to whole genera.</title>
        <authorList>
            <person name="Goeker M."/>
        </authorList>
    </citation>
    <scope>NUCLEOTIDE SEQUENCE [LARGE SCALE GENOMIC DNA]</scope>
    <source>
        <strain evidence="2 4">DSM 22686</strain>
    </source>
</reference>
<dbReference type="Proteomes" id="UP000249115">
    <property type="component" value="Unassembled WGS sequence"/>
</dbReference>
<evidence type="ECO:0000313" key="4">
    <source>
        <dbReference type="Proteomes" id="UP000249115"/>
    </source>
</evidence>
<dbReference type="AlphaFoldDB" id="A0A2W7RG25"/>
<accession>A0A2W7RG25</accession>